<name>A0A4U5PSM2_POPAL</name>
<feature type="region of interest" description="Disordered" evidence="1">
    <location>
        <begin position="149"/>
        <end position="225"/>
    </location>
</feature>
<gene>
    <name evidence="2" type="ORF">D5086_0000201620</name>
</gene>
<sequence>MVGQPLFCNELTLGCKYLDYARLCVEVDASLPFIHKFELEISTTIREVHVNYEWKPKRCEKCQVFGHSCKLSANTQGQGNAITSLATNTYEMSSKVSDSSASNISTKSQLKPSDLGDANSITPPLSTNDHVKISSLELHVCTTSKQMSLPSSFETSSSSRVPTIDLPKMTPSRARPPKSLSATQSVGCDDNGFTIVTRRKKNKDIPEMKTQAATHRVAPSFLPSS</sequence>
<evidence type="ECO:0000256" key="1">
    <source>
        <dbReference type="SAM" id="MobiDB-lite"/>
    </source>
</evidence>
<organism evidence="2">
    <name type="scientific">Populus alba</name>
    <name type="common">White poplar</name>
    <dbReference type="NCBI Taxonomy" id="43335"/>
    <lineage>
        <taxon>Eukaryota</taxon>
        <taxon>Viridiplantae</taxon>
        <taxon>Streptophyta</taxon>
        <taxon>Embryophyta</taxon>
        <taxon>Tracheophyta</taxon>
        <taxon>Spermatophyta</taxon>
        <taxon>Magnoliopsida</taxon>
        <taxon>eudicotyledons</taxon>
        <taxon>Gunneridae</taxon>
        <taxon>Pentapetalae</taxon>
        <taxon>rosids</taxon>
        <taxon>fabids</taxon>
        <taxon>Malpighiales</taxon>
        <taxon>Salicaceae</taxon>
        <taxon>Saliceae</taxon>
        <taxon>Populus</taxon>
    </lineage>
</organism>
<feature type="compositionally biased region" description="Low complexity" evidence="1">
    <location>
        <begin position="149"/>
        <end position="159"/>
    </location>
</feature>
<accession>A0A4U5PSM2</accession>
<feature type="region of interest" description="Disordered" evidence="1">
    <location>
        <begin position="96"/>
        <end position="128"/>
    </location>
</feature>
<feature type="compositionally biased region" description="Polar residues" evidence="1">
    <location>
        <begin position="96"/>
        <end position="111"/>
    </location>
</feature>
<dbReference type="InterPro" id="IPR040256">
    <property type="entry name" value="At4g02000-like"/>
</dbReference>
<evidence type="ECO:0000313" key="2">
    <source>
        <dbReference type="EMBL" id="TKR98644.1"/>
    </source>
</evidence>
<proteinExistence type="predicted"/>
<protein>
    <recommendedName>
        <fullName evidence="3">Zinc knuckle CX2CX4HX4C domain-containing protein</fullName>
    </recommendedName>
</protein>
<comment type="caution">
    <text evidence="2">The sequence shown here is derived from an EMBL/GenBank/DDBJ whole genome shotgun (WGS) entry which is preliminary data.</text>
</comment>
<dbReference type="EMBL" id="RCHU01000665">
    <property type="protein sequence ID" value="TKR98644.1"/>
    <property type="molecule type" value="Genomic_DNA"/>
</dbReference>
<dbReference type="PANTHER" id="PTHR31286">
    <property type="entry name" value="GLYCINE-RICH CELL WALL STRUCTURAL PROTEIN 1.8-LIKE"/>
    <property type="match status" value="1"/>
</dbReference>
<feature type="compositionally biased region" description="Polar residues" evidence="1">
    <location>
        <begin position="119"/>
        <end position="128"/>
    </location>
</feature>
<reference evidence="2" key="1">
    <citation type="submission" date="2018-10" db="EMBL/GenBank/DDBJ databases">
        <title>Population genomic analysis revealed the cold adaptation of white poplar.</title>
        <authorList>
            <person name="Liu Y.-J."/>
        </authorList>
    </citation>
    <scope>NUCLEOTIDE SEQUENCE [LARGE SCALE GENOMIC DNA]</scope>
    <source>
        <strain evidence="2">PAL-ZL1</strain>
    </source>
</reference>
<evidence type="ECO:0008006" key="3">
    <source>
        <dbReference type="Google" id="ProtNLM"/>
    </source>
</evidence>
<dbReference type="AlphaFoldDB" id="A0A4U5PSM2"/>
<dbReference type="PANTHER" id="PTHR31286:SF99">
    <property type="entry name" value="DUF4283 DOMAIN-CONTAINING PROTEIN"/>
    <property type="match status" value="1"/>
</dbReference>